<proteinExistence type="predicted"/>
<protein>
    <submittedName>
        <fullName evidence="1">Uncharacterized protein</fullName>
    </submittedName>
</protein>
<dbReference type="AlphaFoldDB" id="A0A0G0AWS2"/>
<organism evidence="1 2">
    <name type="scientific">Candidatus Roizmanbacteria bacterium GW2011_GWA2_34_18</name>
    <dbReference type="NCBI Taxonomy" id="1618477"/>
    <lineage>
        <taxon>Bacteria</taxon>
        <taxon>Candidatus Roizmaniibacteriota</taxon>
    </lineage>
</organism>
<dbReference type="EMBL" id="LBPP01000001">
    <property type="protein sequence ID" value="KKP61489.1"/>
    <property type="molecule type" value="Genomic_DNA"/>
</dbReference>
<name>A0A0G0AWS2_9BACT</name>
<reference evidence="1 2" key="1">
    <citation type="journal article" date="2015" name="Nature">
        <title>rRNA introns, odd ribosomes, and small enigmatic genomes across a large radiation of phyla.</title>
        <authorList>
            <person name="Brown C.T."/>
            <person name="Hug L.A."/>
            <person name="Thomas B.C."/>
            <person name="Sharon I."/>
            <person name="Castelle C.J."/>
            <person name="Singh A."/>
            <person name="Wilkins M.J."/>
            <person name="Williams K.H."/>
            <person name="Banfield J.F."/>
        </authorList>
    </citation>
    <scope>NUCLEOTIDE SEQUENCE [LARGE SCALE GENOMIC DNA]</scope>
</reference>
<gene>
    <name evidence="1" type="ORF">UR54_C0001G0029</name>
</gene>
<accession>A0A0G0AWS2</accession>
<sequence>MERFVQNRFPNFMRRLVGLPEVGSVKVVIRTCKGNITARGPTVGDANALALGKLDYHNSEYHLANNTPFCHWTNG</sequence>
<dbReference type="STRING" id="1618477.UR54_C0001G0029"/>
<evidence type="ECO:0000313" key="2">
    <source>
        <dbReference type="Proteomes" id="UP000034688"/>
    </source>
</evidence>
<comment type="caution">
    <text evidence="1">The sequence shown here is derived from an EMBL/GenBank/DDBJ whole genome shotgun (WGS) entry which is preliminary data.</text>
</comment>
<evidence type="ECO:0000313" key="1">
    <source>
        <dbReference type="EMBL" id="KKP61489.1"/>
    </source>
</evidence>
<dbReference type="Proteomes" id="UP000034688">
    <property type="component" value="Unassembled WGS sequence"/>
</dbReference>